<dbReference type="RefSeq" id="WP_125015273.1">
    <property type="nucleotide sequence ID" value="NZ_QWEZ01000001.1"/>
</dbReference>
<dbReference type="SUPFAM" id="SSF53474">
    <property type="entry name" value="alpha/beta-Hydrolases"/>
    <property type="match status" value="1"/>
</dbReference>
<dbReference type="InterPro" id="IPR022742">
    <property type="entry name" value="Hydrolase_4"/>
</dbReference>
<keyword evidence="3" id="KW-1185">Reference proteome</keyword>
<protein>
    <submittedName>
        <fullName evidence="2">Lysophospholipase</fullName>
    </submittedName>
</protein>
<dbReference type="InterPro" id="IPR051044">
    <property type="entry name" value="MAG_DAG_Lipase"/>
</dbReference>
<dbReference type="Gene3D" id="3.40.50.1820">
    <property type="entry name" value="alpha/beta hydrolase"/>
    <property type="match status" value="1"/>
</dbReference>
<sequence length="308" mass="34684">MSWHPLQLESESSHPIPLYRWDRPSSARAVVHITHGMAEHSQRYGALAKQLQAEGYQVVAHDHRGHGTCASPHQGHFADDQGWSLVCEDLRRVHRWVAQEFCGLPLYLLGHSMGSYISLGYLMRDPEPLAGVILSGSNYGSPTLYRIARGVARIERWRLGARTPSLLMDRLGFGSFNRAFKPNRTPFDWLSRDPEQVDRYLADPLCGFPCSSQLWIDLLGGLLEISSPMRLTQVPNLPLHIIGGEEDPVSAPRGLHDLYRALKQPPREQVSIKLYPGARHELFNEINRDEVVSELLDWLSSTPTLSAS</sequence>
<reference evidence="2 3" key="1">
    <citation type="submission" date="2018-08" db="EMBL/GenBank/DDBJ databases">
        <authorList>
            <person name="Khan S.A."/>
        </authorList>
    </citation>
    <scope>NUCLEOTIDE SEQUENCE [LARGE SCALE GENOMIC DNA]</scope>
    <source>
        <strain evidence="2 3">GTF-13</strain>
    </source>
</reference>
<dbReference type="Pfam" id="PF12146">
    <property type="entry name" value="Hydrolase_4"/>
    <property type="match status" value="1"/>
</dbReference>
<evidence type="ECO:0000259" key="1">
    <source>
        <dbReference type="Pfam" id="PF12146"/>
    </source>
</evidence>
<dbReference type="AlphaFoldDB" id="A0A3P3VPZ0"/>
<name>A0A3P3VPZ0_9GAMM</name>
<dbReference type="PANTHER" id="PTHR11614">
    <property type="entry name" value="PHOSPHOLIPASE-RELATED"/>
    <property type="match status" value="1"/>
</dbReference>
<gene>
    <name evidence="2" type="ORF">D0544_07060</name>
</gene>
<evidence type="ECO:0000313" key="3">
    <source>
        <dbReference type="Proteomes" id="UP000280792"/>
    </source>
</evidence>
<dbReference type="EMBL" id="QWEZ01000001">
    <property type="protein sequence ID" value="RRJ84842.1"/>
    <property type="molecule type" value="Genomic_DNA"/>
</dbReference>
<proteinExistence type="predicted"/>
<organism evidence="2 3">
    <name type="scientific">Aestuariirhabdus litorea</name>
    <dbReference type="NCBI Taxonomy" id="2528527"/>
    <lineage>
        <taxon>Bacteria</taxon>
        <taxon>Pseudomonadati</taxon>
        <taxon>Pseudomonadota</taxon>
        <taxon>Gammaproteobacteria</taxon>
        <taxon>Oceanospirillales</taxon>
        <taxon>Aestuariirhabdaceae</taxon>
        <taxon>Aestuariirhabdus</taxon>
    </lineage>
</organism>
<feature type="domain" description="Serine aminopeptidase S33" evidence="1">
    <location>
        <begin position="26"/>
        <end position="286"/>
    </location>
</feature>
<evidence type="ECO:0000313" key="2">
    <source>
        <dbReference type="EMBL" id="RRJ84842.1"/>
    </source>
</evidence>
<dbReference type="InterPro" id="IPR029058">
    <property type="entry name" value="AB_hydrolase_fold"/>
</dbReference>
<dbReference type="Proteomes" id="UP000280792">
    <property type="component" value="Unassembled WGS sequence"/>
</dbReference>
<reference evidence="2 3" key="2">
    <citation type="submission" date="2018-12" db="EMBL/GenBank/DDBJ databases">
        <title>Simiduia agarivorans gen. nov., sp. nov., a marine, agarolytic bacterium isolated from shallow coastal water from Keelung, Taiwan.</title>
        <authorList>
            <person name="Shieh W.Y."/>
        </authorList>
    </citation>
    <scope>NUCLEOTIDE SEQUENCE [LARGE SCALE GENOMIC DNA]</scope>
    <source>
        <strain evidence="2 3">GTF-13</strain>
    </source>
</reference>
<comment type="caution">
    <text evidence="2">The sequence shown here is derived from an EMBL/GenBank/DDBJ whole genome shotgun (WGS) entry which is preliminary data.</text>
</comment>
<accession>A0A3P3VPZ0</accession>